<accession>A0AA39T941</accession>
<keyword evidence="2" id="KW-1185">Reference proteome</keyword>
<evidence type="ECO:0000313" key="2">
    <source>
        <dbReference type="Proteomes" id="UP001175227"/>
    </source>
</evidence>
<reference evidence="1" key="1">
    <citation type="submission" date="2023-06" db="EMBL/GenBank/DDBJ databases">
        <authorList>
            <consortium name="Lawrence Berkeley National Laboratory"/>
            <person name="Ahrendt S."/>
            <person name="Sahu N."/>
            <person name="Indic B."/>
            <person name="Wong-Bajracharya J."/>
            <person name="Merenyi Z."/>
            <person name="Ke H.-M."/>
            <person name="Monk M."/>
            <person name="Kocsube S."/>
            <person name="Drula E."/>
            <person name="Lipzen A."/>
            <person name="Balint B."/>
            <person name="Henrissat B."/>
            <person name="Andreopoulos B."/>
            <person name="Martin F.M."/>
            <person name="Harder C.B."/>
            <person name="Rigling D."/>
            <person name="Ford K.L."/>
            <person name="Foster G.D."/>
            <person name="Pangilinan J."/>
            <person name="Papanicolaou A."/>
            <person name="Barry K."/>
            <person name="LaButti K."/>
            <person name="Viragh M."/>
            <person name="Koriabine M."/>
            <person name="Yan M."/>
            <person name="Riley R."/>
            <person name="Champramary S."/>
            <person name="Plett K.L."/>
            <person name="Tsai I.J."/>
            <person name="Slot J."/>
            <person name="Sipos G."/>
            <person name="Plett J."/>
            <person name="Nagy L.G."/>
            <person name="Grigoriev I.V."/>
        </authorList>
    </citation>
    <scope>NUCLEOTIDE SEQUENCE</scope>
    <source>
        <strain evidence="1">ICMP 16352</strain>
    </source>
</reference>
<dbReference type="EMBL" id="JAUEPR010000037">
    <property type="protein sequence ID" value="KAK0472901.1"/>
    <property type="molecule type" value="Genomic_DNA"/>
</dbReference>
<protein>
    <submittedName>
        <fullName evidence="1">Uncharacterized protein</fullName>
    </submittedName>
</protein>
<organism evidence="1 2">
    <name type="scientific">Armillaria novae-zelandiae</name>
    <dbReference type="NCBI Taxonomy" id="153914"/>
    <lineage>
        <taxon>Eukaryota</taxon>
        <taxon>Fungi</taxon>
        <taxon>Dikarya</taxon>
        <taxon>Basidiomycota</taxon>
        <taxon>Agaricomycotina</taxon>
        <taxon>Agaricomycetes</taxon>
        <taxon>Agaricomycetidae</taxon>
        <taxon>Agaricales</taxon>
        <taxon>Marasmiineae</taxon>
        <taxon>Physalacriaceae</taxon>
        <taxon>Armillaria</taxon>
    </lineage>
</organism>
<evidence type="ECO:0000313" key="1">
    <source>
        <dbReference type="EMBL" id="KAK0472901.1"/>
    </source>
</evidence>
<dbReference type="Proteomes" id="UP001175227">
    <property type="component" value="Unassembled WGS sequence"/>
</dbReference>
<name>A0AA39T941_9AGAR</name>
<gene>
    <name evidence="1" type="ORF">IW261DRAFT_1424042</name>
</gene>
<comment type="caution">
    <text evidence="1">The sequence shown here is derived from an EMBL/GenBank/DDBJ whole genome shotgun (WGS) entry which is preliminary data.</text>
</comment>
<dbReference type="AlphaFoldDB" id="A0AA39T941"/>
<sequence>MSTERCDIIQEDPFIWRLCSGMHIDDALLIALDIEQTYHRMFAVAHDDPAIADPYIGLVNVLDTRNLSLFTAQNSRISDCFRVFQLHPKQHPHNGDPVMVPGIGTFKTHWNLYTENMLASLDWEGVVAAGRGVLACLSLSHVVGSSNSDICRYQREIYPTLDIDLFLYRISPEEVEKKIISIYESVKEAVPYETVFIRTKNTISVHSEEPHCPVATAS</sequence>
<proteinExistence type="predicted"/>